<feature type="domain" description="Methyltransferase type 11" evidence="1">
    <location>
        <begin position="52"/>
        <end position="145"/>
    </location>
</feature>
<keyword evidence="3" id="KW-1185">Reference proteome</keyword>
<proteinExistence type="predicted"/>
<keyword evidence="2" id="KW-0830">Ubiquinone</keyword>
<dbReference type="InterPro" id="IPR013216">
    <property type="entry name" value="Methyltransf_11"/>
</dbReference>
<dbReference type="Pfam" id="PF08241">
    <property type="entry name" value="Methyltransf_11"/>
    <property type="match status" value="1"/>
</dbReference>
<name>A0ABS4GUJ5_9BACL</name>
<protein>
    <submittedName>
        <fullName evidence="2">Ubiquinone/menaquinone biosynthesis C-methylase UbiE</fullName>
    </submittedName>
</protein>
<dbReference type="SUPFAM" id="SSF53335">
    <property type="entry name" value="S-adenosyl-L-methionine-dependent methyltransferases"/>
    <property type="match status" value="1"/>
</dbReference>
<sequence>MSFEWHKESHLQWNSMSDRWQQNSEEMWERGSRKTILPLFTKHVDATNGPILDAGCGDGYGAWKLASQGFNVSGIDLSDEMVKKASSRMKEGLALQFMQADVVRLPFDDGIFAGILSINCLEWIESPLAGLLELKRVLLSGGVACIGILGPTAAPRQHSYQRLYGKNVICNGMMPWEFARLVEENGFLIIDQEGVYKRGVTDRMAGALSLELRQALSFMWLFVLRKDRD</sequence>
<dbReference type="Proteomes" id="UP001519343">
    <property type="component" value="Unassembled WGS sequence"/>
</dbReference>
<dbReference type="Gene3D" id="3.40.50.150">
    <property type="entry name" value="Vaccinia Virus protein VP39"/>
    <property type="match status" value="1"/>
</dbReference>
<evidence type="ECO:0000313" key="2">
    <source>
        <dbReference type="EMBL" id="MBP1933945.1"/>
    </source>
</evidence>
<gene>
    <name evidence="2" type="ORF">J2Z37_003962</name>
</gene>
<organism evidence="2 3">
    <name type="scientific">Ammoniphilus resinae</name>
    <dbReference type="NCBI Taxonomy" id="861532"/>
    <lineage>
        <taxon>Bacteria</taxon>
        <taxon>Bacillati</taxon>
        <taxon>Bacillota</taxon>
        <taxon>Bacilli</taxon>
        <taxon>Bacillales</taxon>
        <taxon>Paenibacillaceae</taxon>
        <taxon>Aneurinibacillus group</taxon>
        <taxon>Ammoniphilus</taxon>
    </lineage>
</organism>
<dbReference type="EMBL" id="JAGGKT010000014">
    <property type="protein sequence ID" value="MBP1933945.1"/>
    <property type="molecule type" value="Genomic_DNA"/>
</dbReference>
<comment type="caution">
    <text evidence="2">The sequence shown here is derived from an EMBL/GenBank/DDBJ whole genome shotgun (WGS) entry which is preliminary data.</text>
</comment>
<dbReference type="PANTHER" id="PTHR43861:SF1">
    <property type="entry name" value="TRANS-ACONITATE 2-METHYLTRANSFERASE"/>
    <property type="match status" value="1"/>
</dbReference>
<dbReference type="RefSeq" id="WP_209811957.1">
    <property type="nucleotide sequence ID" value="NZ_JAGGKT010000014.1"/>
</dbReference>
<evidence type="ECO:0000259" key="1">
    <source>
        <dbReference type="Pfam" id="PF08241"/>
    </source>
</evidence>
<accession>A0ABS4GUJ5</accession>
<dbReference type="InterPro" id="IPR029063">
    <property type="entry name" value="SAM-dependent_MTases_sf"/>
</dbReference>
<evidence type="ECO:0000313" key="3">
    <source>
        <dbReference type="Proteomes" id="UP001519343"/>
    </source>
</evidence>
<dbReference type="CDD" id="cd02440">
    <property type="entry name" value="AdoMet_MTases"/>
    <property type="match status" value="1"/>
</dbReference>
<reference evidence="2 3" key="1">
    <citation type="submission" date="2021-03" db="EMBL/GenBank/DDBJ databases">
        <title>Genomic Encyclopedia of Type Strains, Phase IV (KMG-IV): sequencing the most valuable type-strain genomes for metagenomic binning, comparative biology and taxonomic classification.</title>
        <authorList>
            <person name="Goeker M."/>
        </authorList>
    </citation>
    <scope>NUCLEOTIDE SEQUENCE [LARGE SCALE GENOMIC DNA]</scope>
    <source>
        <strain evidence="2 3">DSM 24738</strain>
    </source>
</reference>
<dbReference type="PANTHER" id="PTHR43861">
    <property type="entry name" value="TRANS-ACONITATE 2-METHYLTRANSFERASE-RELATED"/>
    <property type="match status" value="1"/>
</dbReference>